<feature type="region of interest" description="Disordered" evidence="1">
    <location>
        <begin position="356"/>
        <end position="379"/>
    </location>
</feature>
<feature type="compositionally biased region" description="Low complexity" evidence="1">
    <location>
        <begin position="136"/>
        <end position="150"/>
    </location>
</feature>
<dbReference type="EMBL" id="DS566044">
    <property type="status" value="NOT_ANNOTATED_CDS"/>
    <property type="molecule type" value="Genomic_DNA"/>
</dbReference>
<keyword evidence="4" id="KW-1185">Reference proteome</keyword>
<feature type="region of interest" description="Disordered" evidence="1">
    <location>
        <begin position="974"/>
        <end position="1037"/>
    </location>
</feature>
<protein>
    <recommendedName>
        <fullName evidence="2">PiggyBac transposable element-derived protein domain-containing protein</fullName>
    </recommendedName>
</protein>
<evidence type="ECO:0000313" key="4">
    <source>
        <dbReference type="Proteomes" id="UP000005238"/>
    </source>
</evidence>
<feature type="compositionally biased region" description="Low complexity" evidence="1">
    <location>
        <begin position="56"/>
        <end position="72"/>
    </location>
</feature>
<dbReference type="VEuPathDB" id="FungiDB:KRP22_7029"/>
<dbReference type="AlphaFoldDB" id="H3GT65"/>
<feature type="compositionally biased region" description="Acidic residues" evidence="1">
    <location>
        <begin position="356"/>
        <end position="373"/>
    </location>
</feature>
<organism evidence="3 4">
    <name type="scientific">Phytophthora ramorum</name>
    <name type="common">Sudden oak death agent</name>
    <dbReference type="NCBI Taxonomy" id="164328"/>
    <lineage>
        <taxon>Eukaryota</taxon>
        <taxon>Sar</taxon>
        <taxon>Stramenopiles</taxon>
        <taxon>Oomycota</taxon>
        <taxon>Peronosporomycetes</taxon>
        <taxon>Peronosporales</taxon>
        <taxon>Peronosporaceae</taxon>
        <taxon>Phytophthora</taxon>
    </lineage>
</organism>
<feature type="domain" description="PiggyBac transposable element-derived protein" evidence="2">
    <location>
        <begin position="476"/>
        <end position="800"/>
    </location>
</feature>
<feature type="region of interest" description="Disordered" evidence="1">
    <location>
        <begin position="20"/>
        <end position="257"/>
    </location>
</feature>
<feature type="compositionally biased region" description="Basic and acidic residues" evidence="1">
    <location>
        <begin position="179"/>
        <end position="193"/>
    </location>
</feature>
<feature type="compositionally biased region" description="Basic and acidic residues" evidence="1">
    <location>
        <begin position="151"/>
        <end position="171"/>
    </location>
</feature>
<feature type="compositionally biased region" description="Polar residues" evidence="1">
    <location>
        <begin position="280"/>
        <end position="289"/>
    </location>
</feature>
<dbReference type="Pfam" id="PF13843">
    <property type="entry name" value="DDE_Tnp_1_7"/>
    <property type="match status" value="1"/>
</dbReference>
<accession>H3GT65</accession>
<feature type="region of interest" description="Disordered" evidence="1">
    <location>
        <begin position="279"/>
        <end position="308"/>
    </location>
</feature>
<feature type="compositionally biased region" description="Acidic residues" evidence="1">
    <location>
        <begin position="998"/>
        <end position="1037"/>
    </location>
</feature>
<dbReference type="HOGENOM" id="CLU_293297_0_0_1"/>
<feature type="compositionally biased region" description="Basic residues" evidence="1">
    <location>
        <begin position="106"/>
        <end position="123"/>
    </location>
</feature>
<dbReference type="VEuPathDB" id="FungiDB:KRP22_13210"/>
<dbReference type="STRING" id="164328.H3GT65"/>
<dbReference type="PANTHER" id="PTHR46599:SF3">
    <property type="entry name" value="PIGGYBAC TRANSPOSABLE ELEMENT-DERIVED PROTEIN 4"/>
    <property type="match status" value="1"/>
</dbReference>
<dbReference type="EnsemblProtists" id="Phyra80286">
    <property type="protein sequence ID" value="Phyra80286"/>
    <property type="gene ID" value="Phyra80286"/>
</dbReference>
<dbReference type="eggNOG" id="ENOG502RZUB">
    <property type="taxonomic scope" value="Eukaryota"/>
</dbReference>
<sequence>MTRRETRSEAEAFLARLEGRSVGERQQLTAEHRSYLAGERANDAEFGADEPRAPTRSGPAGVARAAPSARRPPMGKTAAYLAALQKRKEEVEAEEPSEQSQDGKGGRAKGKRPASTKRKKAAGPKKLTAREEKAAQEAVAISRAAAQASKKSLERKKERLRLEKEEKRGADARAAALARLEKKKETAVTDKATKKGKKSKKTAASSTAKAKKRKTSPHEAAVDADDESEVSSPRMPSKSDEEVPSVPADPVVAGPASELSEVPVVTAVPVAAPMDASPTLEVTAQTRNTARALDLDEPDSTSPGDLTDVSARLSCAVDASVGMDSDVEGESSDSESWYFTHDFNDIAAVEEEDNDLEEVEEEEEEEGDSDTLEESGRNGVAIMARRRKNEAKRLARKHLKEAVEKLPRDWGKTTSNWDLLTAAEQAVQAQDTNALKEMRVTGWNLDPEMFPDDTEYPGIYDGEYGPTAEVLERATSPLDLLFFFMPRSLWTHIAKESNRYYDQHLNERVDEMHRKQREQGKDVTRDEVLEKEIKQHKPIKGHEIMRRLSDHWATTTVGAVPAGTFGRYMPKARFGRIMQNLHFSDNSDAKADTDRAWKVTPVVETMQRTFLAGYNVPPVLAFDKAVIPSRSRFNVMRQFPKDKPHKWGTKLYMTCCADTAYCLWLEVYCGTDQHTSELGGESPTKFSADPNSGPAAVVRNLHEVLPAPQAGAFHAVVTDRFYTSVQLALQLLSRNVYTVGTIQTNKQGFPPVIKAEYENRPPHIPRGTTRMAVAKCCPPLTALLWWDRKPVHLLCTGGSKVLQSCTLGGGGVDIHDQLRLQRYSLQMAVVFRKYYKTIFLGLVDMAIVNAYIVYREAQQQRGEPPLDHAKLLRVLQAQMLELTPADFTDAMMSPGPPAQGERMRAVPTEHKLTEFPDWQYVGAIRKRPQHQCKVCSIRKQKKGERCATRFFCEACSDGNKRVYLCDRWNNGQNRPRPLVGRDIQMRGLGKKRRRASDAEEEEDAAEEQEDMAEEQEDAAENVESAEDDAGEDATQEM</sequence>
<dbReference type="VEuPathDB" id="FungiDB:KRP23_10406"/>
<evidence type="ECO:0000259" key="2">
    <source>
        <dbReference type="Pfam" id="PF13843"/>
    </source>
</evidence>
<reference evidence="3" key="2">
    <citation type="submission" date="2015-06" db="UniProtKB">
        <authorList>
            <consortium name="EnsemblProtists"/>
        </authorList>
    </citation>
    <scope>IDENTIFICATION</scope>
    <source>
        <strain evidence="3">Pr102</strain>
    </source>
</reference>
<dbReference type="Proteomes" id="UP000005238">
    <property type="component" value="Unassembled WGS sequence"/>
</dbReference>
<evidence type="ECO:0000256" key="1">
    <source>
        <dbReference type="SAM" id="MobiDB-lite"/>
    </source>
</evidence>
<proteinExistence type="predicted"/>
<dbReference type="InterPro" id="IPR029526">
    <property type="entry name" value="PGBD"/>
</dbReference>
<reference evidence="4" key="1">
    <citation type="journal article" date="2006" name="Science">
        <title>Phytophthora genome sequences uncover evolutionary origins and mechanisms of pathogenesis.</title>
        <authorList>
            <person name="Tyler B.M."/>
            <person name="Tripathy S."/>
            <person name="Zhang X."/>
            <person name="Dehal P."/>
            <person name="Jiang R.H."/>
            <person name="Aerts A."/>
            <person name="Arredondo F.D."/>
            <person name="Baxter L."/>
            <person name="Bensasson D."/>
            <person name="Beynon J.L."/>
            <person name="Chapman J."/>
            <person name="Damasceno C.M."/>
            <person name="Dorrance A.E."/>
            <person name="Dou D."/>
            <person name="Dickerman A.W."/>
            <person name="Dubchak I.L."/>
            <person name="Garbelotto M."/>
            <person name="Gijzen M."/>
            <person name="Gordon S.G."/>
            <person name="Govers F."/>
            <person name="Grunwald N.J."/>
            <person name="Huang W."/>
            <person name="Ivors K.L."/>
            <person name="Jones R.W."/>
            <person name="Kamoun S."/>
            <person name="Krampis K."/>
            <person name="Lamour K.H."/>
            <person name="Lee M.K."/>
            <person name="McDonald W.H."/>
            <person name="Medina M."/>
            <person name="Meijer H.J."/>
            <person name="Nordberg E.K."/>
            <person name="Maclean D.J."/>
            <person name="Ospina-Giraldo M.D."/>
            <person name="Morris P.F."/>
            <person name="Phuntumart V."/>
            <person name="Putnam N.H."/>
            <person name="Rash S."/>
            <person name="Rose J.K."/>
            <person name="Sakihama Y."/>
            <person name="Salamov A.A."/>
            <person name="Savidor A."/>
            <person name="Scheuring C.F."/>
            <person name="Smith B.M."/>
            <person name="Sobral B.W."/>
            <person name="Terry A."/>
            <person name="Torto-Alalibo T.A."/>
            <person name="Win J."/>
            <person name="Xu Z."/>
            <person name="Zhang H."/>
            <person name="Grigoriev I.V."/>
            <person name="Rokhsar D.S."/>
            <person name="Boore J.L."/>
        </authorList>
    </citation>
    <scope>NUCLEOTIDE SEQUENCE [LARGE SCALE GENOMIC DNA]</scope>
    <source>
        <strain evidence="4">Pr102</strain>
    </source>
</reference>
<name>H3GT65_PHYRM</name>
<dbReference type="InParanoid" id="H3GT65"/>
<evidence type="ECO:0000313" key="3">
    <source>
        <dbReference type="EnsemblProtists" id="Phyra80286"/>
    </source>
</evidence>
<dbReference type="PANTHER" id="PTHR46599">
    <property type="entry name" value="PIGGYBAC TRANSPOSABLE ELEMENT-DERIVED PROTEIN 4"/>
    <property type="match status" value="1"/>
</dbReference>